<accession>A0AA41L0C1</accession>
<feature type="transmembrane region" description="Helical" evidence="6">
    <location>
        <begin position="182"/>
        <end position="202"/>
    </location>
</feature>
<dbReference type="EMBL" id="JALJZU010000009">
    <property type="protein sequence ID" value="MCP2010671.1"/>
    <property type="molecule type" value="Genomic_DNA"/>
</dbReference>
<reference evidence="9" key="2">
    <citation type="submission" date="2022-03" db="EMBL/GenBank/DDBJ databases">
        <title>Genome Encyclopedia of Bacteria and Archaea VI: Functional Genomics of Type Strains.</title>
        <authorList>
            <person name="Whitman W."/>
        </authorList>
    </citation>
    <scope>NUCLEOTIDE SEQUENCE</scope>
    <source>
        <strain evidence="9">HSC-15S17</strain>
    </source>
</reference>
<comment type="caution">
    <text evidence="8">The sequence shown here is derived from an EMBL/GenBank/DDBJ whole genome shotgun (WGS) entry which is preliminary data.</text>
</comment>
<feature type="transmembrane region" description="Helical" evidence="6">
    <location>
        <begin position="121"/>
        <end position="138"/>
    </location>
</feature>
<proteinExistence type="predicted"/>
<feature type="transmembrane region" description="Helical" evidence="6">
    <location>
        <begin position="158"/>
        <end position="175"/>
    </location>
</feature>
<evidence type="ECO:0000313" key="8">
    <source>
        <dbReference type="EMBL" id="MBV6322466.1"/>
    </source>
</evidence>
<feature type="transmembrane region" description="Helical" evidence="6">
    <location>
        <begin position="208"/>
        <end position="233"/>
    </location>
</feature>
<sequence length="308" mass="32940">MSLKHYICPLSAVLIWAANTVVNKLAIGVIDPAAISFYRWLLAGTLLALVFGQPVWRQRVVVRRYLPRLFLLGMLGMVMYQCLAYIAAQTTSVTNMGILASTMPLMAVGFSVLLLGEAATVGSVCGGLLSLLGLGYLLSHGDPATLFSHGAAPGDGLMLLACLAYACYGVLLKLWNIPLNNWHSLLVQVWCAIPVLLIYYLFRSAPPLTAAGLPLVLFAGIPASLLAPILWMVGVNQLGASRTTAMMTLIPVFTIILALLFLGESLHVYDIVGGAITLLGVVLAQTVKRPLLVAPQTAIKRQSDKATK</sequence>
<evidence type="ECO:0000313" key="9">
    <source>
        <dbReference type="EMBL" id="MCP2010671.1"/>
    </source>
</evidence>
<feature type="transmembrane region" description="Helical" evidence="6">
    <location>
        <begin position="245"/>
        <end position="262"/>
    </location>
</feature>
<dbReference type="EMBL" id="JAHTGR010000008">
    <property type="protein sequence ID" value="MBV6322466.1"/>
    <property type="molecule type" value="Genomic_DNA"/>
</dbReference>
<evidence type="ECO:0000256" key="5">
    <source>
        <dbReference type="ARBA" id="ARBA00023136"/>
    </source>
</evidence>
<feature type="transmembrane region" description="Helical" evidence="6">
    <location>
        <begin position="36"/>
        <end position="56"/>
    </location>
</feature>
<protein>
    <submittedName>
        <fullName evidence="8">DMT family transporter</fullName>
    </submittedName>
    <submittedName>
        <fullName evidence="9">Drug/metabolite transporter (DMT)-like permease</fullName>
    </submittedName>
</protein>
<dbReference type="GO" id="GO:0005886">
    <property type="term" value="C:plasma membrane"/>
    <property type="evidence" value="ECO:0007669"/>
    <property type="project" value="UniProtKB-SubCell"/>
</dbReference>
<dbReference type="AlphaFoldDB" id="A0AA41L0C1"/>
<name>A0AA41L0C1_9BURK</name>
<dbReference type="InterPro" id="IPR050638">
    <property type="entry name" value="AA-Vitamin_Transporters"/>
</dbReference>
<keyword evidence="3 6" id="KW-0812">Transmembrane</keyword>
<dbReference type="Proteomes" id="UP001155901">
    <property type="component" value="Unassembled WGS sequence"/>
</dbReference>
<keyword evidence="4 6" id="KW-1133">Transmembrane helix</keyword>
<feature type="transmembrane region" description="Helical" evidence="6">
    <location>
        <begin position="68"/>
        <end position="88"/>
    </location>
</feature>
<gene>
    <name evidence="8" type="ORF">KVP70_16105</name>
    <name evidence="9" type="ORF">L1274_004413</name>
</gene>
<feature type="transmembrane region" description="Helical" evidence="6">
    <location>
        <begin position="268"/>
        <end position="287"/>
    </location>
</feature>
<reference evidence="8" key="1">
    <citation type="submission" date="2021-07" db="EMBL/GenBank/DDBJ databases">
        <title>Characterization of violacein-producing bacteria and related species.</title>
        <authorList>
            <person name="Wilson H.S."/>
            <person name="De Leon M.E."/>
        </authorList>
    </citation>
    <scope>NUCLEOTIDE SEQUENCE</scope>
    <source>
        <strain evidence="8">HSC-15S17</strain>
    </source>
</reference>
<evidence type="ECO:0000256" key="3">
    <source>
        <dbReference type="ARBA" id="ARBA00022692"/>
    </source>
</evidence>
<dbReference type="InterPro" id="IPR000620">
    <property type="entry name" value="EamA_dom"/>
</dbReference>
<feature type="domain" description="EamA" evidence="7">
    <location>
        <begin position="154"/>
        <end position="283"/>
    </location>
</feature>
<organism evidence="8 10">
    <name type="scientific">Duganella violaceipulchra</name>
    <dbReference type="NCBI Taxonomy" id="2849652"/>
    <lineage>
        <taxon>Bacteria</taxon>
        <taxon>Pseudomonadati</taxon>
        <taxon>Pseudomonadota</taxon>
        <taxon>Betaproteobacteria</taxon>
        <taxon>Burkholderiales</taxon>
        <taxon>Oxalobacteraceae</taxon>
        <taxon>Telluria group</taxon>
        <taxon>Duganella</taxon>
    </lineage>
</organism>
<keyword evidence="5 6" id="KW-0472">Membrane</keyword>
<feature type="domain" description="EamA" evidence="7">
    <location>
        <begin position="7"/>
        <end position="135"/>
    </location>
</feature>
<dbReference type="PANTHER" id="PTHR32322:SF18">
    <property type="entry name" value="S-ADENOSYLMETHIONINE_S-ADENOSYLHOMOCYSTEINE TRANSPORTER"/>
    <property type="match status" value="1"/>
</dbReference>
<dbReference type="Proteomes" id="UP001162889">
    <property type="component" value="Unassembled WGS sequence"/>
</dbReference>
<evidence type="ECO:0000256" key="6">
    <source>
        <dbReference type="SAM" id="Phobius"/>
    </source>
</evidence>
<feature type="transmembrane region" description="Helical" evidence="6">
    <location>
        <begin position="94"/>
        <end position="114"/>
    </location>
</feature>
<evidence type="ECO:0000256" key="1">
    <source>
        <dbReference type="ARBA" id="ARBA00004651"/>
    </source>
</evidence>
<keyword evidence="11" id="KW-1185">Reference proteome</keyword>
<keyword evidence="2" id="KW-1003">Cell membrane</keyword>
<dbReference type="Pfam" id="PF00892">
    <property type="entry name" value="EamA"/>
    <property type="match status" value="2"/>
</dbReference>
<evidence type="ECO:0000313" key="10">
    <source>
        <dbReference type="Proteomes" id="UP001155901"/>
    </source>
</evidence>
<evidence type="ECO:0000259" key="7">
    <source>
        <dbReference type="Pfam" id="PF00892"/>
    </source>
</evidence>
<evidence type="ECO:0000256" key="4">
    <source>
        <dbReference type="ARBA" id="ARBA00022989"/>
    </source>
</evidence>
<dbReference type="PANTHER" id="PTHR32322">
    <property type="entry name" value="INNER MEMBRANE TRANSPORTER"/>
    <property type="match status" value="1"/>
</dbReference>
<dbReference type="RefSeq" id="WP_217943236.1">
    <property type="nucleotide sequence ID" value="NZ_JAHTGR010000008.1"/>
</dbReference>
<comment type="subcellular location">
    <subcellularLocation>
        <location evidence="1">Cell membrane</location>
        <topology evidence="1">Multi-pass membrane protein</topology>
    </subcellularLocation>
</comment>
<evidence type="ECO:0000313" key="11">
    <source>
        <dbReference type="Proteomes" id="UP001162889"/>
    </source>
</evidence>
<evidence type="ECO:0000256" key="2">
    <source>
        <dbReference type="ARBA" id="ARBA00022475"/>
    </source>
</evidence>